<dbReference type="OrthoDB" id="2739487at2759"/>
<dbReference type="InterPro" id="IPR011333">
    <property type="entry name" value="SKP1/BTB/POZ_sf"/>
</dbReference>
<evidence type="ECO:0000313" key="2">
    <source>
        <dbReference type="EMBL" id="OCH91491.1"/>
    </source>
</evidence>
<dbReference type="AlphaFoldDB" id="A0A8E2AVS5"/>
<evidence type="ECO:0000313" key="3">
    <source>
        <dbReference type="Proteomes" id="UP000250043"/>
    </source>
</evidence>
<dbReference type="InterPro" id="IPR051481">
    <property type="entry name" value="BTB-POZ/Galectin-3-binding"/>
</dbReference>
<dbReference type="Gene3D" id="3.30.710.10">
    <property type="entry name" value="Potassium Channel Kv1.1, Chain A"/>
    <property type="match status" value="1"/>
</dbReference>
<evidence type="ECO:0000259" key="1">
    <source>
        <dbReference type="PROSITE" id="PS50097"/>
    </source>
</evidence>
<proteinExistence type="predicted"/>
<name>A0A8E2AVS5_9APHY</name>
<dbReference type="CDD" id="cd18186">
    <property type="entry name" value="BTB_POZ_ZBTB_KLHL-like"/>
    <property type="match status" value="1"/>
</dbReference>
<dbReference type="EMBL" id="KV722384">
    <property type="protein sequence ID" value="OCH91491.1"/>
    <property type="molecule type" value="Genomic_DNA"/>
</dbReference>
<gene>
    <name evidence="2" type="ORF">OBBRIDRAFT_753061</name>
</gene>
<accession>A0A8E2AVS5</accession>
<organism evidence="2 3">
    <name type="scientific">Obba rivulosa</name>
    <dbReference type="NCBI Taxonomy" id="1052685"/>
    <lineage>
        <taxon>Eukaryota</taxon>
        <taxon>Fungi</taxon>
        <taxon>Dikarya</taxon>
        <taxon>Basidiomycota</taxon>
        <taxon>Agaricomycotina</taxon>
        <taxon>Agaricomycetes</taxon>
        <taxon>Polyporales</taxon>
        <taxon>Gelatoporiaceae</taxon>
        <taxon>Obba</taxon>
    </lineage>
</organism>
<protein>
    <recommendedName>
        <fullName evidence="1">BTB domain-containing protein</fullName>
    </recommendedName>
</protein>
<dbReference type="PANTHER" id="PTHR24410:SF41">
    <property type="entry name" value="HL07962P"/>
    <property type="match status" value="1"/>
</dbReference>
<dbReference type="Proteomes" id="UP000250043">
    <property type="component" value="Unassembled WGS sequence"/>
</dbReference>
<dbReference type="PANTHER" id="PTHR24410">
    <property type="entry name" value="HL07962P-RELATED"/>
    <property type="match status" value="1"/>
</dbReference>
<dbReference type="Pfam" id="PF00651">
    <property type="entry name" value="BTB"/>
    <property type="match status" value="1"/>
</dbReference>
<sequence>MSFKEASSPFDKASNVPATDNLLPIADLIVRSCDGTRFYVHKAILSRASHAFAAMLSGGDATNATGEDPKEQVVELEENACTLDALFRICYPTTDPVLKDARAVLDVMEASKKYIVDHAFDFCKNALVSPKILENDPFSVFAIACHYGLAEIARKAARQSLHVKFPPSKSPVGLERLSGSTLYSILQYRENCKGAVRRRVNTEEFWLETIDDPQTRNLLRFACKVCDPLQWQYDERNRLIEVDPTAYYRLVPHLLKDTPCWVPQEETARMLTSMMLLELKSTNWSCQSCREEVINTLQDFHNEVVMEVIDRAVSQVKLQLEFDE</sequence>
<dbReference type="SUPFAM" id="SSF54695">
    <property type="entry name" value="POZ domain"/>
    <property type="match status" value="1"/>
</dbReference>
<keyword evidence="3" id="KW-1185">Reference proteome</keyword>
<dbReference type="SMART" id="SM00225">
    <property type="entry name" value="BTB"/>
    <property type="match status" value="1"/>
</dbReference>
<feature type="domain" description="BTB" evidence="1">
    <location>
        <begin position="26"/>
        <end position="91"/>
    </location>
</feature>
<dbReference type="PROSITE" id="PS50097">
    <property type="entry name" value="BTB"/>
    <property type="match status" value="1"/>
</dbReference>
<reference evidence="2 3" key="1">
    <citation type="submission" date="2016-07" db="EMBL/GenBank/DDBJ databases">
        <title>Draft genome of the white-rot fungus Obba rivulosa 3A-2.</title>
        <authorList>
            <consortium name="DOE Joint Genome Institute"/>
            <person name="Miettinen O."/>
            <person name="Riley R."/>
            <person name="Acob R."/>
            <person name="Barry K."/>
            <person name="Cullen D."/>
            <person name="De Vries R."/>
            <person name="Hainaut M."/>
            <person name="Hatakka A."/>
            <person name="Henrissat B."/>
            <person name="Hilden K."/>
            <person name="Kuo R."/>
            <person name="Labutti K."/>
            <person name="Lipzen A."/>
            <person name="Makela M.R."/>
            <person name="Sandor L."/>
            <person name="Spatafora J.W."/>
            <person name="Grigoriev I.V."/>
            <person name="Hibbett D.S."/>
        </authorList>
    </citation>
    <scope>NUCLEOTIDE SEQUENCE [LARGE SCALE GENOMIC DNA]</scope>
    <source>
        <strain evidence="2 3">3A-2</strain>
    </source>
</reference>
<dbReference type="InterPro" id="IPR000210">
    <property type="entry name" value="BTB/POZ_dom"/>
</dbReference>